<dbReference type="InterPro" id="IPR041413">
    <property type="entry name" value="MLTR_LBD"/>
</dbReference>
<dbReference type="Proteomes" id="UP001620460">
    <property type="component" value="Unassembled WGS sequence"/>
</dbReference>
<dbReference type="PANTHER" id="PTHR35010">
    <property type="entry name" value="BLL4672 PROTEIN-RELATED"/>
    <property type="match status" value="1"/>
</dbReference>
<evidence type="ECO:0000313" key="3">
    <source>
        <dbReference type="Proteomes" id="UP001620460"/>
    </source>
</evidence>
<reference evidence="2 3" key="1">
    <citation type="submission" date="2020-10" db="EMBL/GenBank/DDBJ databases">
        <title>Phylogeny of dyella-like bacteria.</title>
        <authorList>
            <person name="Fu J."/>
        </authorList>
    </citation>
    <scope>NUCLEOTIDE SEQUENCE [LARGE SCALE GENOMIC DNA]</scope>
    <source>
        <strain evidence="2 3">Gsoil3046</strain>
    </source>
</reference>
<organism evidence="2 3">
    <name type="scientific">Dyella ginsengisoli</name>
    <dbReference type="NCBI Taxonomy" id="363848"/>
    <lineage>
        <taxon>Bacteria</taxon>
        <taxon>Pseudomonadati</taxon>
        <taxon>Pseudomonadota</taxon>
        <taxon>Gammaproteobacteria</taxon>
        <taxon>Lysobacterales</taxon>
        <taxon>Rhodanobacteraceae</taxon>
        <taxon>Dyella</taxon>
    </lineage>
</organism>
<comment type="caution">
    <text evidence="2">The sequence shown here is derived from an EMBL/GenBank/DDBJ whole genome shotgun (WGS) entry which is preliminary data.</text>
</comment>
<sequence>MSSHPSDTRYPPIGVLLRQWRGVRRMSQLDMALACGISARHLGFVETGKARPSREAIGRFADTLSVPLRERNALLLAAGYAPHYAERDFGTPALERMREAVELILKHQDPYPAFVLDRHFNVLGANASAVRLNDFLMGGRASRHTNLLRQIFDPEDFRPVIANWPEVATGFLRRLHDHLTATPGDAAGQALLEDLLQYPEVPREWRYRAIDRDTEAVLTLDFRSPAGNLSFFETITSFAAPLDITLDEVRIDCAFPVDEATASVCAQLAAGGLAEDRGLADVS</sequence>
<dbReference type="InterPro" id="IPR001387">
    <property type="entry name" value="Cro/C1-type_HTH"/>
</dbReference>
<keyword evidence="3" id="KW-1185">Reference proteome</keyword>
<dbReference type="Pfam" id="PF17765">
    <property type="entry name" value="MLTR_LBD"/>
    <property type="match status" value="1"/>
</dbReference>
<dbReference type="PROSITE" id="PS50943">
    <property type="entry name" value="HTH_CROC1"/>
    <property type="match status" value="1"/>
</dbReference>
<dbReference type="EMBL" id="JADIKM010000003">
    <property type="protein sequence ID" value="MFK2904371.1"/>
    <property type="molecule type" value="Genomic_DNA"/>
</dbReference>
<dbReference type="CDD" id="cd00093">
    <property type="entry name" value="HTH_XRE"/>
    <property type="match status" value="1"/>
</dbReference>
<dbReference type="SMART" id="SM00530">
    <property type="entry name" value="HTH_XRE"/>
    <property type="match status" value="1"/>
</dbReference>
<name>A0ABW8JW55_9GAMM</name>
<dbReference type="Pfam" id="PF13560">
    <property type="entry name" value="HTH_31"/>
    <property type="match status" value="1"/>
</dbReference>
<dbReference type="Gene3D" id="1.10.260.40">
    <property type="entry name" value="lambda repressor-like DNA-binding domains"/>
    <property type="match status" value="1"/>
</dbReference>
<protein>
    <submittedName>
        <fullName evidence="2">Helix-turn-helix transcriptional regulator</fullName>
    </submittedName>
</protein>
<gene>
    <name evidence="2" type="ORF">ISP17_10375</name>
</gene>
<feature type="domain" description="HTH cro/C1-type" evidence="1">
    <location>
        <begin position="17"/>
        <end position="71"/>
    </location>
</feature>
<dbReference type="SUPFAM" id="SSF47413">
    <property type="entry name" value="lambda repressor-like DNA-binding domains"/>
    <property type="match status" value="1"/>
</dbReference>
<proteinExistence type="predicted"/>
<dbReference type="Gene3D" id="3.30.450.180">
    <property type="match status" value="1"/>
</dbReference>
<dbReference type="RefSeq" id="WP_404634284.1">
    <property type="nucleotide sequence ID" value="NZ_JADIKM010000003.1"/>
</dbReference>
<evidence type="ECO:0000259" key="1">
    <source>
        <dbReference type="PROSITE" id="PS50943"/>
    </source>
</evidence>
<dbReference type="InterPro" id="IPR010982">
    <property type="entry name" value="Lambda_DNA-bd_dom_sf"/>
</dbReference>
<dbReference type="PANTHER" id="PTHR35010:SF4">
    <property type="entry name" value="BLL5781 PROTEIN"/>
    <property type="match status" value="1"/>
</dbReference>
<accession>A0ABW8JW55</accession>
<evidence type="ECO:0000313" key="2">
    <source>
        <dbReference type="EMBL" id="MFK2904371.1"/>
    </source>
</evidence>